<feature type="transmembrane region" description="Helical" evidence="7">
    <location>
        <begin position="314"/>
        <end position="333"/>
    </location>
</feature>
<dbReference type="SMART" id="SM00387">
    <property type="entry name" value="HATPase_c"/>
    <property type="match status" value="1"/>
</dbReference>
<dbReference type="Pfam" id="PF02518">
    <property type="entry name" value="HATPase_c"/>
    <property type="match status" value="1"/>
</dbReference>
<evidence type="ECO:0000313" key="10">
    <source>
        <dbReference type="EMBL" id="WDF70804.1"/>
    </source>
</evidence>
<dbReference type="PANTHER" id="PTHR43047:SF72">
    <property type="entry name" value="OSMOSENSING HISTIDINE PROTEIN KINASE SLN1"/>
    <property type="match status" value="1"/>
</dbReference>
<dbReference type="CDD" id="cd17546">
    <property type="entry name" value="REC_hyHK_CKI1_RcsC-like"/>
    <property type="match status" value="1"/>
</dbReference>
<dbReference type="InterPro" id="IPR003661">
    <property type="entry name" value="HisK_dim/P_dom"/>
</dbReference>
<dbReference type="Pfam" id="PF00072">
    <property type="entry name" value="Response_reg"/>
    <property type="match status" value="1"/>
</dbReference>
<feature type="domain" description="Response regulatory" evidence="9">
    <location>
        <begin position="601"/>
        <end position="719"/>
    </location>
</feature>
<dbReference type="InterPro" id="IPR003594">
    <property type="entry name" value="HATPase_dom"/>
</dbReference>
<organism evidence="10 11">
    <name type="scientific">Sphingobacterium oryzagri</name>
    <dbReference type="NCBI Taxonomy" id="3025669"/>
    <lineage>
        <taxon>Bacteria</taxon>
        <taxon>Pseudomonadati</taxon>
        <taxon>Bacteroidota</taxon>
        <taxon>Sphingobacteriia</taxon>
        <taxon>Sphingobacteriales</taxon>
        <taxon>Sphingobacteriaceae</taxon>
        <taxon>Sphingobacterium</taxon>
    </lineage>
</organism>
<evidence type="ECO:0000256" key="1">
    <source>
        <dbReference type="ARBA" id="ARBA00000085"/>
    </source>
</evidence>
<keyword evidence="3 6" id="KW-0597">Phosphoprotein</keyword>
<dbReference type="EC" id="2.7.13.3" evidence="2"/>
<dbReference type="Proteomes" id="UP001221558">
    <property type="component" value="Chromosome"/>
</dbReference>
<dbReference type="Pfam" id="PF00512">
    <property type="entry name" value="HisKA"/>
    <property type="match status" value="1"/>
</dbReference>
<keyword evidence="7" id="KW-1133">Transmembrane helix</keyword>
<dbReference type="SUPFAM" id="SSF52172">
    <property type="entry name" value="CheY-like"/>
    <property type="match status" value="1"/>
</dbReference>
<dbReference type="RefSeq" id="WP_274269508.1">
    <property type="nucleotide sequence ID" value="NZ_CP117880.1"/>
</dbReference>
<dbReference type="PRINTS" id="PR00344">
    <property type="entry name" value="BCTRLSENSOR"/>
</dbReference>
<dbReference type="CDD" id="cd00082">
    <property type="entry name" value="HisKA"/>
    <property type="match status" value="1"/>
</dbReference>
<evidence type="ECO:0000256" key="2">
    <source>
        <dbReference type="ARBA" id="ARBA00012438"/>
    </source>
</evidence>
<evidence type="ECO:0000313" key="11">
    <source>
        <dbReference type="Proteomes" id="UP001221558"/>
    </source>
</evidence>
<evidence type="ECO:0000256" key="6">
    <source>
        <dbReference type="PROSITE-ProRule" id="PRU00169"/>
    </source>
</evidence>
<dbReference type="InterPro" id="IPR001789">
    <property type="entry name" value="Sig_transdc_resp-reg_receiver"/>
</dbReference>
<feature type="domain" description="Histidine kinase" evidence="8">
    <location>
        <begin position="367"/>
        <end position="579"/>
    </location>
</feature>
<dbReference type="Gene3D" id="1.10.287.130">
    <property type="match status" value="1"/>
</dbReference>
<dbReference type="SUPFAM" id="SSF47384">
    <property type="entry name" value="Homodimeric domain of signal transducing histidine kinase"/>
    <property type="match status" value="1"/>
</dbReference>
<dbReference type="InterPro" id="IPR004358">
    <property type="entry name" value="Sig_transdc_His_kin-like_C"/>
</dbReference>
<dbReference type="SUPFAM" id="SSF55874">
    <property type="entry name" value="ATPase domain of HSP90 chaperone/DNA topoisomerase II/histidine kinase"/>
    <property type="match status" value="1"/>
</dbReference>
<name>A0ABY7WMJ5_9SPHI</name>
<evidence type="ECO:0000256" key="4">
    <source>
        <dbReference type="ARBA" id="ARBA00022679"/>
    </source>
</evidence>
<evidence type="ECO:0000256" key="7">
    <source>
        <dbReference type="SAM" id="Phobius"/>
    </source>
</evidence>
<accession>A0ABY7WMJ5</accession>
<keyword evidence="10" id="KW-0547">Nucleotide-binding</keyword>
<dbReference type="Gene3D" id="3.30.565.10">
    <property type="entry name" value="Histidine kinase-like ATPase, C-terminal domain"/>
    <property type="match status" value="1"/>
</dbReference>
<dbReference type="InterPro" id="IPR036890">
    <property type="entry name" value="HATPase_C_sf"/>
</dbReference>
<dbReference type="InterPro" id="IPR005467">
    <property type="entry name" value="His_kinase_dom"/>
</dbReference>
<keyword evidence="4" id="KW-0808">Transferase</keyword>
<dbReference type="InterPro" id="IPR036097">
    <property type="entry name" value="HisK_dim/P_sf"/>
</dbReference>
<proteinExistence type="predicted"/>
<evidence type="ECO:0000256" key="5">
    <source>
        <dbReference type="ARBA" id="ARBA00022777"/>
    </source>
</evidence>
<keyword evidence="7" id="KW-0812">Transmembrane</keyword>
<dbReference type="PROSITE" id="PS50109">
    <property type="entry name" value="HIS_KIN"/>
    <property type="match status" value="1"/>
</dbReference>
<sequence length="849" mass="96248">MNALKGKIFFILLLSALCIGGIGYYSITNLFELTSRIEQLSSPNKKWTLFREITADLHQLNGSFLSQGLSHSQSLDNMQVGLIDSIRDDIVKLRSTYGKEISPAELQQLDTIPKVLERIKAEFQGIKVAQQQKQQEVYDGLEQELLAKMDNFSRKDSLNIVKKISMEVRNRNIPDSVFFYTEQSGKEKQSFLRRLFSKAKPVESTTKVVRSYKTVTDTILHTSSDTIVAPSSTEELLDDSQLSGVIKQAFSNYYNNELELLEKVKENEIKLYQKSARITADVEQFINELRFKDTQQSMQHAKRILVFSERFQHIILWVIGFFAILSLLLVYLVSKDINKNKKYQLQILDNEEKARREAVAKQEFLTTMSHELRTPLTSIIGYAELLDEDDPKSQSIKSSSRHLLNVANEILDTAKIESGIIEVKVEPVDLTDLLQQVRDNTVQMIVDAGFEPRFELPQEPIYVSTDAYRMQQVLYNLIHNALKFTFAGFVGLKASIIEKGDQYEVNLTVIDSGIGIQAANTDRIFENYQQIGTYKNKAQGIGLGLGLVRKIVQQLGGNISVKSKIGEGSAFTVFLPLERSDKRVIRKSTESISKQLFRGKTICCLDDDPLINKLYKMILTDYGADVVLLGDPHAAVTHLQSSSAEKYDLVITDIKMPGMTGYELLLTLEESGHRPKKMVASTANVLLEQKDREDLAKFDAYISKPVLKEKLLKTLADVLEIPLVIDGEEVEKKPVEEQLFDMKELAMFTMGDETMLHELLVEMHVGNDELLKQGMTYLAENKPVALGELIHKLSSRFAQMHVKEVTPVKPLETLLLDAGDGFKEAELLLNHWSEVNHQLQLFIEQKFDS</sequence>
<evidence type="ECO:0000256" key="3">
    <source>
        <dbReference type="ARBA" id="ARBA00022553"/>
    </source>
</evidence>
<comment type="catalytic activity">
    <reaction evidence="1">
        <text>ATP + protein L-histidine = ADP + protein N-phospho-L-histidine.</text>
        <dbReference type="EC" id="2.7.13.3"/>
    </reaction>
</comment>
<protein>
    <recommendedName>
        <fullName evidence="2">histidine kinase</fullName>
        <ecNumber evidence="2">2.7.13.3</ecNumber>
    </recommendedName>
</protein>
<keyword evidence="10" id="KW-0067">ATP-binding</keyword>
<dbReference type="GO" id="GO:0005524">
    <property type="term" value="F:ATP binding"/>
    <property type="evidence" value="ECO:0007669"/>
    <property type="project" value="UniProtKB-KW"/>
</dbReference>
<evidence type="ECO:0000259" key="9">
    <source>
        <dbReference type="PROSITE" id="PS50110"/>
    </source>
</evidence>
<keyword evidence="7" id="KW-0472">Membrane</keyword>
<keyword evidence="11" id="KW-1185">Reference proteome</keyword>
<dbReference type="PANTHER" id="PTHR43047">
    <property type="entry name" value="TWO-COMPONENT HISTIDINE PROTEIN KINASE"/>
    <property type="match status" value="1"/>
</dbReference>
<dbReference type="SMART" id="SM00388">
    <property type="entry name" value="HisKA"/>
    <property type="match status" value="1"/>
</dbReference>
<gene>
    <name evidence="10" type="ORF">PQ465_10595</name>
</gene>
<feature type="modified residue" description="4-aspartylphosphate" evidence="6">
    <location>
        <position position="653"/>
    </location>
</feature>
<keyword evidence="5" id="KW-0418">Kinase</keyword>
<evidence type="ECO:0000259" key="8">
    <source>
        <dbReference type="PROSITE" id="PS50109"/>
    </source>
</evidence>
<dbReference type="Gene3D" id="3.40.50.2300">
    <property type="match status" value="1"/>
</dbReference>
<dbReference type="SMART" id="SM00448">
    <property type="entry name" value="REC"/>
    <property type="match status" value="1"/>
</dbReference>
<dbReference type="InterPro" id="IPR011006">
    <property type="entry name" value="CheY-like_superfamily"/>
</dbReference>
<reference evidence="10 11" key="1">
    <citation type="submission" date="2023-02" db="EMBL/GenBank/DDBJ databases">
        <title>Genome sequence of Sphingobacterium sp. KACC 22765.</title>
        <authorList>
            <person name="Kim S."/>
            <person name="Heo J."/>
            <person name="Kwon S.-W."/>
        </authorList>
    </citation>
    <scope>NUCLEOTIDE SEQUENCE [LARGE SCALE GENOMIC DNA]</scope>
    <source>
        <strain evidence="10 11">KACC 22765</strain>
    </source>
</reference>
<dbReference type="PROSITE" id="PS50110">
    <property type="entry name" value="RESPONSE_REGULATORY"/>
    <property type="match status" value="1"/>
</dbReference>
<dbReference type="EMBL" id="CP117880">
    <property type="protein sequence ID" value="WDF70804.1"/>
    <property type="molecule type" value="Genomic_DNA"/>
</dbReference>